<comment type="similarity">
    <text evidence="7">Belongs to the chloroperoxidase family.</text>
</comment>
<dbReference type="GO" id="GO:0046872">
    <property type="term" value="F:metal ion binding"/>
    <property type="evidence" value="ECO:0007669"/>
    <property type="project" value="UniProtKB-KW"/>
</dbReference>
<keyword evidence="2" id="KW-0575">Peroxidase</keyword>
<evidence type="ECO:0000256" key="1">
    <source>
        <dbReference type="ARBA" id="ARBA00001970"/>
    </source>
</evidence>
<dbReference type="EMBL" id="JABCKV010000705">
    <property type="protein sequence ID" value="KAG5640467.1"/>
    <property type="molecule type" value="Genomic_DNA"/>
</dbReference>
<dbReference type="OrthoDB" id="407298at2759"/>
<evidence type="ECO:0000256" key="3">
    <source>
        <dbReference type="ARBA" id="ARBA00022617"/>
    </source>
</evidence>
<evidence type="ECO:0000256" key="8">
    <source>
        <dbReference type="SAM" id="MobiDB-lite"/>
    </source>
</evidence>
<keyword evidence="6" id="KW-0408">Iron</keyword>
<dbReference type="InterPro" id="IPR000028">
    <property type="entry name" value="Chloroperoxidase"/>
</dbReference>
<gene>
    <name evidence="10" type="ORF">DXG03_008553</name>
</gene>
<name>A0A9P7G4Q7_9AGAR</name>
<dbReference type="Pfam" id="PF01328">
    <property type="entry name" value="Peroxidase_2"/>
    <property type="match status" value="1"/>
</dbReference>
<reference evidence="10" key="1">
    <citation type="submission" date="2020-07" db="EMBL/GenBank/DDBJ databases">
        <authorList>
            <person name="Nieuwenhuis M."/>
            <person name="Van De Peppel L.J.J."/>
        </authorList>
    </citation>
    <scope>NUCLEOTIDE SEQUENCE</scope>
    <source>
        <strain evidence="10">AP01</strain>
        <tissue evidence="10">Mycelium</tissue>
    </source>
</reference>
<evidence type="ECO:0000256" key="6">
    <source>
        <dbReference type="ARBA" id="ARBA00023004"/>
    </source>
</evidence>
<evidence type="ECO:0000256" key="7">
    <source>
        <dbReference type="ARBA" id="ARBA00025795"/>
    </source>
</evidence>
<dbReference type="PANTHER" id="PTHR33577">
    <property type="entry name" value="STERIGMATOCYSTIN BIOSYNTHESIS PEROXIDASE STCC-RELATED"/>
    <property type="match status" value="1"/>
</dbReference>
<reference evidence="10" key="2">
    <citation type="submission" date="2021-10" db="EMBL/GenBank/DDBJ databases">
        <title>Phylogenomics reveals ancestral predisposition of the termite-cultivated fungus Termitomyces towards a domesticated lifestyle.</title>
        <authorList>
            <person name="Auxier B."/>
            <person name="Grum-Grzhimaylo A."/>
            <person name="Cardenas M.E."/>
            <person name="Lodge J.D."/>
            <person name="Laessoe T."/>
            <person name="Pedersen O."/>
            <person name="Smith M.E."/>
            <person name="Kuyper T.W."/>
            <person name="Franco-Molano E.A."/>
            <person name="Baroni T.J."/>
            <person name="Aanen D.K."/>
        </authorList>
    </citation>
    <scope>NUCLEOTIDE SEQUENCE</scope>
    <source>
        <strain evidence="10">AP01</strain>
        <tissue evidence="10">Mycelium</tissue>
    </source>
</reference>
<dbReference type="SUPFAM" id="SSF47571">
    <property type="entry name" value="Cloroperoxidase"/>
    <property type="match status" value="1"/>
</dbReference>
<accession>A0A9P7G4Q7</accession>
<keyword evidence="3" id="KW-0349">Heme</keyword>
<evidence type="ECO:0000313" key="10">
    <source>
        <dbReference type="EMBL" id="KAG5640467.1"/>
    </source>
</evidence>
<evidence type="ECO:0000313" key="11">
    <source>
        <dbReference type="Proteomes" id="UP000775547"/>
    </source>
</evidence>
<protein>
    <recommendedName>
        <fullName evidence="9">Heme haloperoxidase family profile domain-containing protein</fullName>
    </recommendedName>
</protein>
<dbReference type="Gene3D" id="1.10.489.10">
    <property type="entry name" value="Chloroperoxidase-like"/>
    <property type="match status" value="1"/>
</dbReference>
<evidence type="ECO:0000256" key="5">
    <source>
        <dbReference type="ARBA" id="ARBA00023002"/>
    </source>
</evidence>
<feature type="region of interest" description="Disordered" evidence="8">
    <location>
        <begin position="143"/>
        <end position="164"/>
    </location>
</feature>
<comment type="caution">
    <text evidence="10">The sequence shown here is derived from an EMBL/GenBank/DDBJ whole genome shotgun (WGS) entry which is preliminary data.</text>
</comment>
<organism evidence="10 11">
    <name type="scientific">Asterophora parasitica</name>
    <dbReference type="NCBI Taxonomy" id="117018"/>
    <lineage>
        <taxon>Eukaryota</taxon>
        <taxon>Fungi</taxon>
        <taxon>Dikarya</taxon>
        <taxon>Basidiomycota</taxon>
        <taxon>Agaricomycotina</taxon>
        <taxon>Agaricomycetes</taxon>
        <taxon>Agaricomycetidae</taxon>
        <taxon>Agaricales</taxon>
        <taxon>Tricholomatineae</taxon>
        <taxon>Lyophyllaceae</taxon>
        <taxon>Asterophora</taxon>
    </lineage>
</organism>
<feature type="domain" description="Heme haloperoxidase family profile" evidence="9">
    <location>
        <begin position="25"/>
        <end position="241"/>
    </location>
</feature>
<dbReference type="PANTHER" id="PTHR33577:SF9">
    <property type="entry name" value="PEROXIDASE STCC"/>
    <property type="match status" value="1"/>
</dbReference>
<proteinExistence type="inferred from homology"/>
<dbReference type="AlphaFoldDB" id="A0A9P7G4Q7"/>
<dbReference type="PROSITE" id="PS51405">
    <property type="entry name" value="HEME_HALOPEROXIDASE"/>
    <property type="match status" value="1"/>
</dbReference>
<evidence type="ECO:0000256" key="4">
    <source>
        <dbReference type="ARBA" id="ARBA00022723"/>
    </source>
</evidence>
<keyword evidence="11" id="KW-1185">Reference proteome</keyword>
<comment type="cofactor">
    <cofactor evidence="1">
        <name>heme b</name>
        <dbReference type="ChEBI" id="CHEBI:60344"/>
    </cofactor>
</comment>
<sequence length="280" mass="30739">MSLPSDHPAIDVHTHKGKECPVAGKTHAWCPAQPGDSRSPCPALNTLANHGYIARDGKKLGLFDLVSGLKACYNLSTPLAVFLSIGGFVLLRRFSKLNLHDIGRHGRIEHDASLVHRDTPSGEQYAPIDINHELVEELVADAKTGDEDGPEGPEAGDQRSLMDASDVARARIRREKDSPPLDAVHAEIARGEMAIILGVWETKAGKKTGVPTEWIREWIGHERLPKDWAPTHVQGLKDVVKRAKSIRVEMDEQRLAEKAEKADVVDEAGQVELVVEKPKL</sequence>
<evidence type="ECO:0000259" key="9">
    <source>
        <dbReference type="PROSITE" id="PS51405"/>
    </source>
</evidence>
<evidence type="ECO:0000256" key="2">
    <source>
        <dbReference type="ARBA" id="ARBA00022559"/>
    </source>
</evidence>
<keyword evidence="5" id="KW-0560">Oxidoreductase</keyword>
<dbReference type="Proteomes" id="UP000775547">
    <property type="component" value="Unassembled WGS sequence"/>
</dbReference>
<keyword evidence="4" id="KW-0479">Metal-binding</keyword>
<dbReference type="InterPro" id="IPR036851">
    <property type="entry name" value="Chloroperoxidase-like_sf"/>
</dbReference>
<dbReference type="GO" id="GO:0004601">
    <property type="term" value="F:peroxidase activity"/>
    <property type="evidence" value="ECO:0007669"/>
    <property type="project" value="UniProtKB-KW"/>
</dbReference>